<comment type="caution">
    <text evidence="2">The sequence shown here is derived from an EMBL/GenBank/DDBJ whole genome shotgun (WGS) entry which is preliminary data.</text>
</comment>
<dbReference type="Proteomes" id="UP000243650">
    <property type="component" value="Unassembled WGS sequence"/>
</dbReference>
<dbReference type="InterPro" id="IPR029261">
    <property type="entry name" value="Transposase_Znf"/>
</dbReference>
<dbReference type="EMBL" id="PVNS01000006">
    <property type="protein sequence ID" value="PRO65848.1"/>
    <property type="molecule type" value="Genomic_DNA"/>
</dbReference>
<accession>A0A2P6MHX6</accession>
<dbReference type="PANTHER" id="PTHR33498:SF1">
    <property type="entry name" value="TRANSPOSASE FOR INSERTION SEQUENCE ELEMENT IS1557"/>
    <property type="match status" value="1"/>
</dbReference>
<name>A0A2P6MHX6_ALKUR</name>
<evidence type="ECO:0000313" key="3">
    <source>
        <dbReference type="Proteomes" id="UP000243650"/>
    </source>
</evidence>
<evidence type="ECO:0000259" key="1">
    <source>
        <dbReference type="Pfam" id="PF14690"/>
    </source>
</evidence>
<feature type="domain" description="Transposase IS204/IS1001/IS1096/IS1165 zinc-finger" evidence="1">
    <location>
        <begin position="38"/>
        <end position="79"/>
    </location>
</feature>
<keyword evidence="3" id="KW-1185">Reference proteome</keyword>
<dbReference type="Pfam" id="PF14690">
    <property type="entry name" value="Zn_ribbon_ISL3"/>
    <property type="match status" value="1"/>
</dbReference>
<organism evidence="2 3">
    <name type="scientific">Alkalicoccus urumqiensis</name>
    <name type="common">Bacillus urumqiensis</name>
    <dbReference type="NCBI Taxonomy" id="1548213"/>
    <lineage>
        <taxon>Bacteria</taxon>
        <taxon>Bacillati</taxon>
        <taxon>Bacillota</taxon>
        <taxon>Bacilli</taxon>
        <taxon>Bacillales</taxon>
        <taxon>Bacillaceae</taxon>
        <taxon>Alkalicoccus</taxon>
    </lineage>
</organism>
<dbReference type="AlphaFoldDB" id="A0A2P6MHX6"/>
<protein>
    <recommendedName>
        <fullName evidence="1">Transposase IS204/IS1001/IS1096/IS1165 zinc-finger domain-containing protein</fullName>
    </recommendedName>
</protein>
<evidence type="ECO:0000313" key="2">
    <source>
        <dbReference type="EMBL" id="PRO65848.1"/>
    </source>
</evidence>
<gene>
    <name evidence="2" type="ORF">C6I21_08095</name>
</gene>
<dbReference type="OrthoDB" id="6197054at2"/>
<dbReference type="PANTHER" id="PTHR33498">
    <property type="entry name" value="TRANSPOSASE FOR INSERTION SEQUENCE ELEMENT IS1557"/>
    <property type="match status" value="1"/>
</dbReference>
<dbReference type="InterPro" id="IPR047951">
    <property type="entry name" value="Transpos_ISL3"/>
</dbReference>
<reference evidence="2 3" key="1">
    <citation type="submission" date="2018-03" db="EMBL/GenBank/DDBJ databases">
        <title>Bacillus urumqiensis sp. nov., a moderately haloalkaliphilic bacterium isolated from a salt lake.</title>
        <authorList>
            <person name="Zhao B."/>
            <person name="Liao Z."/>
        </authorList>
    </citation>
    <scope>NUCLEOTIDE SEQUENCE [LARGE SCALE GENOMIC DNA]</scope>
    <source>
        <strain evidence="2 3">BZ-SZ-XJ18</strain>
    </source>
</reference>
<sequence>MRIMTILSVPLHEHLHVLHKLETPDSFVFVVAQETRASACPLCQRSSPKKHSSYMRVIHDLPIQGKPVLLYLRTQKWFFVSIRNVPEGCLRNGMTGFCHRSDAPGGWRTCCAPLRFRPMVSRHRTSVRKSVWMSVMIRCCVYCIKQKSQKRAAPFVGMDDFAWKKGHRYELLIGDARTHQPMEMLPDREK</sequence>
<proteinExistence type="predicted"/>